<accession>A0A210Q8N9</accession>
<feature type="compositionally biased region" description="Basic and acidic residues" evidence="1">
    <location>
        <begin position="304"/>
        <end position="314"/>
    </location>
</feature>
<feature type="region of interest" description="Disordered" evidence="1">
    <location>
        <begin position="278"/>
        <end position="324"/>
    </location>
</feature>
<dbReference type="Proteomes" id="UP000242188">
    <property type="component" value="Unassembled WGS sequence"/>
</dbReference>
<name>A0A210Q8N9_MIZYE</name>
<evidence type="ECO:0000313" key="2">
    <source>
        <dbReference type="EMBL" id="OWF45107.1"/>
    </source>
</evidence>
<organism evidence="2 3">
    <name type="scientific">Mizuhopecten yessoensis</name>
    <name type="common">Japanese scallop</name>
    <name type="synonym">Patinopecten yessoensis</name>
    <dbReference type="NCBI Taxonomy" id="6573"/>
    <lineage>
        <taxon>Eukaryota</taxon>
        <taxon>Metazoa</taxon>
        <taxon>Spiralia</taxon>
        <taxon>Lophotrochozoa</taxon>
        <taxon>Mollusca</taxon>
        <taxon>Bivalvia</taxon>
        <taxon>Autobranchia</taxon>
        <taxon>Pteriomorphia</taxon>
        <taxon>Pectinida</taxon>
        <taxon>Pectinoidea</taxon>
        <taxon>Pectinidae</taxon>
        <taxon>Mizuhopecten</taxon>
    </lineage>
</organism>
<keyword evidence="3" id="KW-1185">Reference proteome</keyword>
<feature type="region of interest" description="Disordered" evidence="1">
    <location>
        <begin position="179"/>
        <end position="246"/>
    </location>
</feature>
<reference evidence="2 3" key="1">
    <citation type="journal article" date="2017" name="Nat. Ecol. Evol.">
        <title>Scallop genome provides insights into evolution of bilaterian karyotype and development.</title>
        <authorList>
            <person name="Wang S."/>
            <person name="Zhang J."/>
            <person name="Jiao W."/>
            <person name="Li J."/>
            <person name="Xun X."/>
            <person name="Sun Y."/>
            <person name="Guo X."/>
            <person name="Huan P."/>
            <person name="Dong B."/>
            <person name="Zhang L."/>
            <person name="Hu X."/>
            <person name="Sun X."/>
            <person name="Wang J."/>
            <person name="Zhao C."/>
            <person name="Wang Y."/>
            <person name="Wang D."/>
            <person name="Huang X."/>
            <person name="Wang R."/>
            <person name="Lv J."/>
            <person name="Li Y."/>
            <person name="Zhang Z."/>
            <person name="Liu B."/>
            <person name="Lu W."/>
            <person name="Hui Y."/>
            <person name="Liang J."/>
            <person name="Zhou Z."/>
            <person name="Hou R."/>
            <person name="Li X."/>
            <person name="Liu Y."/>
            <person name="Li H."/>
            <person name="Ning X."/>
            <person name="Lin Y."/>
            <person name="Zhao L."/>
            <person name="Xing Q."/>
            <person name="Dou J."/>
            <person name="Li Y."/>
            <person name="Mao J."/>
            <person name="Guo H."/>
            <person name="Dou H."/>
            <person name="Li T."/>
            <person name="Mu C."/>
            <person name="Jiang W."/>
            <person name="Fu Q."/>
            <person name="Fu X."/>
            <person name="Miao Y."/>
            <person name="Liu J."/>
            <person name="Yu Q."/>
            <person name="Li R."/>
            <person name="Liao H."/>
            <person name="Li X."/>
            <person name="Kong Y."/>
            <person name="Jiang Z."/>
            <person name="Chourrout D."/>
            <person name="Li R."/>
            <person name="Bao Z."/>
        </authorList>
    </citation>
    <scope>NUCLEOTIDE SEQUENCE [LARGE SCALE GENOMIC DNA]</scope>
    <source>
        <strain evidence="2 3">PY_sf001</strain>
    </source>
</reference>
<feature type="region of interest" description="Disordered" evidence="1">
    <location>
        <begin position="442"/>
        <end position="475"/>
    </location>
</feature>
<protein>
    <submittedName>
        <fullName evidence="2">Uncharacterized protein</fullName>
    </submittedName>
</protein>
<feature type="compositionally biased region" description="Low complexity" evidence="1">
    <location>
        <begin position="219"/>
        <end position="230"/>
    </location>
</feature>
<feature type="compositionally biased region" description="Polar residues" evidence="1">
    <location>
        <begin position="185"/>
        <end position="206"/>
    </location>
</feature>
<dbReference type="AlphaFoldDB" id="A0A210Q8N9"/>
<gene>
    <name evidence="2" type="ORF">KP79_PYT14576</name>
</gene>
<evidence type="ECO:0000256" key="1">
    <source>
        <dbReference type="SAM" id="MobiDB-lite"/>
    </source>
</evidence>
<sequence length="502" mass="57176">MSYENHMENERDVTSSLLDFSDGSKHTDKCTFKKKLSCDWAEAVTGWQNIVPSPQYVPHHVSNVIKKRKSEKLPEWQRSANSDHFADMLGENSKAGVRCVGDDFENFPVPPWKANVEQGTFRYVPNNGFYRTIKFLTFDERREWFTVTKKQPEKVSMSWQNKRFQKELKRQLRREFSNYHHYRQRQSPSVSMHESVETTSENPSARSESRKSNRRIKSTHSQSSTTSQISEPQLRPSESSIKSAPVYSQLQKSTSDLYIENFTHRITALEEELKRDSRIARKNQEEPLATKNNQKPKPYSVKDLAQKQREKDTTPRQAPASKEVMPKESFVIKPVGNRDLKPIEKSVPVAQYSNADGDKAQHVTHQLKYTTMGGNGAVLNFPNFQNRENIAEGELDKTLHSYKVAIETTKQSLFQTLSATKIKRRASGKGFTSPATVGACDNISSNTDNVPDKVGKNGHPRGHGSTTQKEVKPHNKKGHIVGILPEIAGKRLEVPPTGHRWC</sequence>
<dbReference type="EMBL" id="NEDP02004580">
    <property type="protein sequence ID" value="OWF45107.1"/>
    <property type="molecule type" value="Genomic_DNA"/>
</dbReference>
<feature type="compositionally biased region" description="Polar residues" evidence="1">
    <location>
        <begin position="236"/>
        <end position="246"/>
    </location>
</feature>
<comment type="caution">
    <text evidence="2">The sequence shown here is derived from an EMBL/GenBank/DDBJ whole genome shotgun (WGS) entry which is preliminary data.</text>
</comment>
<proteinExistence type="predicted"/>
<evidence type="ECO:0000313" key="3">
    <source>
        <dbReference type="Proteomes" id="UP000242188"/>
    </source>
</evidence>
<dbReference type="OrthoDB" id="6064627at2759"/>